<sequence>MAYDNQGKKCVFESKCCCSTNWTLTYWRILNLTVAVESTRSSMANLQFNDQLALTTTSLRLNGGMRSTHVLEGTYTMSYQIDLFVLSHSFYKTDFYVHVHKHPDSRLAAICRFLSDPSGFDEDTYVLSAKRVVRTALLGYDTEKSFRVMLSKSDGMCMAELYLEQGRCLIERGKEKSYDVALEILRDRVGKKVKCMKAEQRQMTQ</sequence>
<keyword evidence="2" id="KW-1185">Reference proteome</keyword>
<reference evidence="1" key="1">
    <citation type="journal article" date="2020" name="Stud. Mycol.">
        <title>101 Dothideomycetes genomes: a test case for predicting lifestyles and emergence of pathogens.</title>
        <authorList>
            <person name="Haridas S."/>
            <person name="Albert R."/>
            <person name="Binder M."/>
            <person name="Bloem J."/>
            <person name="Labutti K."/>
            <person name="Salamov A."/>
            <person name="Andreopoulos B."/>
            <person name="Baker S."/>
            <person name="Barry K."/>
            <person name="Bills G."/>
            <person name="Bluhm B."/>
            <person name="Cannon C."/>
            <person name="Castanera R."/>
            <person name="Culley D."/>
            <person name="Daum C."/>
            <person name="Ezra D."/>
            <person name="Gonzalez J."/>
            <person name="Henrissat B."/>
            <person name="Kuo A."/>
            <person name="Liang C."/>
            <person name="Lipzen A."/>
            <person name="Lutzoni F."/>
            <person name="Magnuson J."/>
            <person name="Mondo S."/>
            <person name="Nolan M."/>
            <person name="Ohm R."/>
            <person name="Pangilinan J."/>
            <person name="Park H.-J."/>
            <person name="Ramirez L."/>
            <person name="Alfaro M."/>
            <person name="Sun H."/>
            <person name="Tritt A."/>
            <person name="Yoshinaga Y."/>
            <person name="Zwiers L.-H."/>
            <person name="Turgeon B."/>
            <person name="Goodwin S."/>
            <person name="Spatafora J."/>
            <person name="Crous P."/>
            <person name="Grigoriev I."/>
        </authorList>
    </citation>
    <scope>NUCLEOTIDE SEQUENCE</scope>
    <source>
        <strain evidence="1">CBS 110217</strain>
    </source>
</reference>
<organism evidence="1 2">
    <name type="scientific">Setomelanomma holmii</name>
    <dbReference type="NCBI Taxonomy" id="210430"/>
    <lineage>
        <taxon>Eukaryota</taxon>
        <taxon>Fungi</taxon>
        <taxon>Dikarya</taxon>
        <taxon>Ascomycota</taxon>
        <taxon>Pezizomycotina</taxon>
        <taxon>Dothideomycetes</taxon>
        <taxon>Pleosporomycetidae</taxon>
        <taxon>Pleosporales</taxon>
        <taxon>Pleosporineae</taxon>
        <taxon>Phaeosphaeriaceae</taxon>
        <taxon>Setomelanomma</taxon>
    </lineage>
</organism>
<protein>
    <submittedName>
        <fullName evidence="1">Uncharacterized protein</fullName>
    </submittedName>
</protein>
<gene>
    <name evidence="1" type="ORF">EK21DRAFT_95101</name>
</gene>
<comment type="caution">
    <text evidence="1">The sequence shown here is derived from an EMBL/GenBank/DDBJ whole genome shotgun (WGS) entry which is preliminary data.</text>
</comment>
<name>A0A9P4GUM3_9PLEO</name>
<dbReference type="Proteomes" id="UP000799777">
    <property type="component" value="Unassembled WGS sequence"/>
</dbReference>
<dbReference type="EMBL" id="ML978369">
    <property type="protein sequence ID" value="KAF2023203.1"/>
    <property type="molecule type" value="Genomic_DNA"/>
</dbReference>
<dbReference type="AlphaFoldDB" id="A0A9P4GUM3"/>
<evidence type="ECO:0000313" key="1">
    <source>
        <dbReference type="EMBL" id="KAF2023203.1"/>
    </source>
</evidence>
<proteinExistence type="predicted"/>
<evidence type="ECO:0000313" key="2">
    <source>
        <dbReference type="Proteomes" id="UP000799777"/>
    </source>
</evidence>
<accession>A0A9P4GUM3</accession>